<gene>
    <name evidence="2" type="ORF">PSDVSF_20650</name>
</gene>
<keyword evidence="1" id="KW-0175">Coiled coil</keyword>
<name>A0ABN6EQY6_9BACT</name>
<dbReference type="RefSeq" id="WP_229590808.1">
    <property type="nucleotide sequence ID" value="NZ_AP024485.1"/>
</dbReference>
<keyword evidence="3" id="KW-1185">Reference proteome</keyword>
<dbReference type="EMBL" id="AP024485">
    <property type="protein sequence ID" value="BCS88823.1"/>
    <property type="molecule type" value="Genomic_DNA"/>
</dbReference>
<evidence type="ECO:0000313" key="2">
    <source>
        <dbReference type="EMBL" id="BCS88823.1"/>
    </source>
</evidence>
<accession>A0ABN6EQY6</accession>
<evidence type="ECO:0000313" key="3">
    <source>
        <dbReference type="Proteomes" id="UP001053296"/>
    </source>
</evidence>
<reference evidence="2" key="1">
    <citation type="journal article" date="2022" name="Arch. Microbiol.">
        <title>Pseudodesulfovibrio sediminis sp. nov., a mesophilic and neutrophilic sulfate-reducing bacterium isolated from sediment of a brackish lake.</title>
        <authorList>
            <person name="Takahashi A."/>
            <person name="Kojima H."/>
            <person name="Watanabe M."/>
            <person name="Fukui M."/>
        </authorList>
    </citation>
    <scope>NUCLEOTIDE SEQUENCE</scope>
    <source>
        <strain evidence="2">SF6</strain>
    </source>
</reference>
<organism evidence="2 3">
    <name type="scientific">Pseudodesulfovibrio sediminis</name>
    <dbReference type="NCBI Taxonomy" id="2810563"/>
    <lineage>
        <taxon>Bacteria</taxon>
        <taxon>Pseudomonadati</taxon>
        <taxon>Thermodesulfobacteriota</taxon>
        <taxon>Desulfovibrionia</taxon>
        <taxon>Desulfovibrionales</taxon>
        <taxon>Desulfovibrionaceae</taxon>
    </lineage>
</organism>
<evidence type="ECO:0000256" key="1">
    <source>
        <dbReference type="SAM" id="Coils"/>
    </source>
</evidence>
<feature type="coiled-coil region" evidence="1">
    <location>
        <begin position="66"/>
        <end position="93"/>
    </location>
</feature>
<dbReference type="Proteomes" id="UP001053296">
    <property type="component" value="Chromosome"/>
</dbReference>
<proteinExistence type="predicted"/>
<sequence>MSDTTQNETVMEIFLLGLKTWLAEIKWLVRSLFGKFEVSRLEKELKREYGILGHIAEAPRGKKAEKELCLKQIEFLKEEIATLKSELAGDREKRMNDLRTK</sequence>
<protein>
    <submittedName>
        <fullName evidence="2">Uncharacterized protein</fullName>
    </submittedName>
</protein>